<name>A0A4Y1WUM0_9BACT</name>
<dbReference type="AlphaFoldDB" id="A0A4Y1WUM0"/>
<dbReference type="RefSeq" id="WP_141412975.1">
    <property type="nucleotide sequence ID" value="NZ_AP019735.1"/>
</dbReference>
<keyword evidence="2" id="KW-1185">Reference proteome</keyword>
<dbReference type="EMBL" id="AP019735">
    <property type="protein sequence ID" value="BBL04552.1"/>
    <property type="molecule type" value="Genomic_DNA"/>
</dbReference>
<evidence type="ECO:0000313" key="1">
    <source>
        <dbReference type="EMBL" id="BBL04552.1"/>
    </source>
</evidence>
<proteinExistence type="predicted"/>
<reference evidence="2" key="1">
    <citation type="submission" date="2019-06" db="EMBL/GenBank/DDBJ databases">
        <title>Alistipes onderdonkii subsp. vulgaris subsp. nov., Alistipes dispar sp. nov. and Alistipes communis sp. nov., isolated from human faeces, and creation of Alistipes onderdonkii subsp. onderdonkii subsp. nov.</title>
        <authorList>
            <person name="Sakamoto M."/>
            <person name="Ikeyama N."/>
            <person name="Ogata Y."/>
            <person name="Suda W."/>
            <person name="Iino T."/>
            <person name="Hattori M."/>
            <person name="Ohkuma M."/>
        </authorList>
    </citation>
    <scope>NUCLEOTIDE SEQUENCE [LARGE SCALE GENOMIC DNA]</scope>
    <source>
        <strain evidence="2">5CBH24</strain>
    </source>
</reference>
<dbReference type="Proteomes" id="UP000318946">
    <property type="component" value="Chromosome"/>
</dbReference>
<protein>
    <submittedName>
        <fullName evidence="1">Uncharacterized protein</fullName>
    </submittedName>
</protein>
<dbReference type="KEGG" id="acou:A5CBH24_18650"/>
<evidence type="ECO:0000313" key="2">
    <source>
        <dbReference type="Proteomes" id="UP000318946"/>
    </source>
</evidence>
<accession>A0A4Y1WUM0</accession>
<sequence>MINGKEYGWEDITAYMGGRDVMGFRSIKYTTKKEKEALYGKGNKALAIQSGNISNDGEIGLTQSEVEALEIASGGSLLDIQLDIVVSYGDPEKGDLPTIHKLRGVQFTEDPRETNQGDKFQDLKLPFLFLRRE</sequence>
<organism evidence="1 2">
    <name type="scientific">Alistipes communis</name>
    <dbReference type="NCBI Taxonomy" id="2585118"/>
    <lineage>
        <taxon>Bacteria</taxon>
        <taxon>Pseudomonadati</taxon>
        <taxon>Bacteroidota</taxon>
        <taxon>Bacteroidia</taxon>
        <taxon>Bacteroidales</taxon>
        <taxon>Rikenellaceae</taxon>
        <taxon>Alistipes</taxon>
    </lineage>
</organism>
<gene>
    <name evidence="1" type="ORF">A5CBH24_18650</name>
</gene>
<dbReference type="GeneID" id="78342587"/>
<dbReference type="OrthoDB" id="798290at2"/>